<dbReference type="Proteomes" id="UP000466586">
    <property type="component" value="Unassembled WGS sequence"/>
</dbReference>
<dbReference type="EMBL" id="WVHT01000005">
    <property type="protein sequence ID" value="MXV51581.1"/>
    <property type="molecule type" value="Genomic_DNA"/>
</dbReference>
<accession>A0A7K1YB51</accession>
<keyword evidence="2" id="KW-1185">Reference proteome</keyword>
<dbReference type="PROSITE" id="PS51257">
    <property type="entry name" value="PROKAR_LIPOPROTEIN"/>
    <property type="match status" value="1"/>
</dbReference>
<reference evidence="1 2" key="1">
    <citation type="submission" date="2019-11" db="EMBL/GenBank/DDBJ databases">
        <title>Pedobacter sp. HMF7647 Genome sequencing and assembly.</title>
        <authorList>
            <person name="Kang H."/>
            <person name="Kim H."/>
            <person name="Joh K."/>
        </authorList>
    </citation>
    <scope>NUCLEOTIDE SEQUENCE [LARGE SCALE GENOMIC DNA]</scope>
    <source>
        <strain evidence="1 2">HMF7647</strain>
    </source>
</reference>
<sequence>MKKLILLILPVFFYACTSEKTRLSAVGNIHSEQAFGDSVKNSGIIDADALATAMNKKDKLDTRIKGEVLEVDPAKSELRLKLNDGAYLPVVLRDTTLSIPKELKGKQIVLDGYAFIDSIKDADNIKGNTKTRLAYNASGLAVLE</sequence>
<protein>
    <submittedName>
        <fullName evidence="1">DUF4920 domain-containing protein</fullName>
    </submittedName>
</protein>
<organism evidence="1 2">
    <name type="scientific">Hufsiella arboris</name>
    <dbReference type="NCBI Taxonomy" id="2695275"/>
    <lineage>
        <taxon>Bacteria</taxon>
        <taxon>Pseudomonadati</taxon>
        <taxon>Bacteroidota</taxon>
        <taxon>Sphingobacteriia</taxon>
        <taxon>Sphingobacteriales</taxon>
        <taxon>Sphingobacteriaceae</taxon>
        <taxon>Hufsiella</taxon>
    </lineage>
</organism>
<dbReference type="InterPro" id="IPR032577">
    <property type="entry name" value="DUF4920"/>
</dbReference>
<dbReference type="AlphaFoldDB" id="A0A7K1YB51"/>
<name>A0A7K1YB51_9SPHI</name>
<evidence type="ECO:0000313" key="2">
    <source>
        <dbReference type="Proteomes" id="UP000466586"/>
    </source>
</evidence>
<dbReference type="RefSeq" id="WP_160844767.1">
    <property type="nucleotide sequence ID" value="NZ_WVHT01000005.1"/>
</dbReference>
<gene>
    <name evidence="1" type="ORF">GS399_11420</name>
</gene>
<evidence type="ECO:0000313" key="1">
    <source>
        <dbReference type="EMBL" id="MXV51581.1"/>
    </source>
</evidence>
<comment type="caution">
    <text evidence="1">The sequence shown here is derived from an EMBL/GenBank/DDBJ whole genome shotgun (WGS) entry which is preliminary data.</text>
</comment>
<dbReference type="Pfam" id="PF16267">
    <property type="entry name" value="DUF4920"/>
    <property type="match status" value="1"/>
</dbReference>
<proteinExistence type="predicted"/>